<reference evidence="1" key="1">
    <citation type="submission" date="2018-06" db="EMBL/GenBank/DDBJ databases">
        <authorList>
            <consortium name="Pathogen Informatics"/>
            <person name="Doyle S."/>
        </authorList>
    </citation>
    <scope>NUCLEOTIDE SEQUENCE [LARGE SCALE GENOMIC DNA]</scope>
    <source>
        <strain evidence="1">NCTC11421</strain>
    </source>
</reference>
<gene>
    <name evidence="1" type="ORF">NCTC11421_01550</name>
</gene>
<organism evidence="1">
    <name type="scientific">Neisseria gonorrhoeae</name>
    <dbReference type="NCBI Taxonomy" id="485"/>
    <lineage>
        <taxon>Bacteria</taxon>
        <taxon>Pseudomonadati</taxon>
        <taxon>Pseudomonadota</taxon>
        <taxon>Betaproteobacteria</taxon>
        <taxon>Neisseriales</taxon>
        <taxon>Neisseriaceae</taxon>
        <taxon>Neisseria</taxon>
    </lineage>
</organism>
<dbReference type="AlphaFoldDB" id="A0A378VWL0"/>
<evidence type="ECO:0000313" key="1">
    <source>
        <dbReference type="EMBL" id="SUA21607.1"/>
    </source>
</evidence>
<proteinExistence type="predicted"/>
<dbReference type="EMBL" id="UGRI01000001">
    <property type="protein sequence ID" value="SUA21607.1"/>
    <property type="molecule type" value="Genomic_DNA"/>
</dbReference>
<accession>A0A378VWL0</accession>
<sequence>MASCRRPLLQITVVTSANWEIGAGTATNMMQPAQYTPRYTDNVPMAEQYYGGGVSLPTQFGDAKFNDCKNLPANPDLYLRQECEGVNLIAGSRTKRPDVTISSNEKLVKGTQKIAGDPAETLENTNGNIPSMKTAASAQFPRRHVLRKPLPFLR</sequence>
<name>A0A378VWL0_NEIGO</name>
<protein>
    <submittedName>
        <fullName evidence="1">Uncharacterized protein</fullName>
    </submittedName>
</protein>